<protein>
    <submittedName>
        <fullName evidence="5">Chemotaxis protein CheC</fullName>
    </submittedName>
</protein>
<dbReference type="SMART" id="SM00448">
    <property type="entry name" value="REC"/>
    <property type="match status" value="1"/>
</dbReference>
<dbReference type="OrthoDB" id="281471at2"/>
<dbReference type="CDD" id="cd17910">
    <property type="entry name" value="CheC_ClassII"/>
    <property type="match status" value="1"/>
</dbReference>
<dbReference type="AlphaFoldDB" id="A0A1E7Q8S0"/>
<evidence type="ECO:0000256" key="1">
    <source>
        <dbReference type="ARBA" id="ARBA00022500"/>
    </source>
</evidence>
<sequence length="343" mass="37559">MPTAVLICDDSNLARKQLAKILPQEWQENLYFAGHGAEALAVLSQHAIDWLFLDLNMPVMDGYQVLAELKKSNSKTKVVIVSGDIQPEAYERAKALGAIDFIKKPAETAKIQQLLQRFGASPSLNSATDIATDKTAKILQAEAIELSCDMRDVLQELTNIAMGQAGDLLARLLNVFVKLPIPNVNLIEVSELHMALASVEREASTAAVCQGFIGGGVSGEALLILSESSYKDIARLMNYHGSLSAQIELELLMDISNILIGAVLKGLSEQLDISFSQGHPVVLGQRETVSELIKSNARRWRKTLAIELTYGIENYNISCDLLLLFTEDSLKTLNYKVAYLLEG</sequence>
<keyword evidence="2 3" id="KW-0597">Phosphoprotein</keyword>
<dbReference type="InterPro" id="IPR011006">
    <property type="entry name" value="CheY-like_superfamily"/>
</dbReference>
<dbReference type="SUPFAM" id="SSF52172">
    <property type="entry name" value="CheY-like"/>
    <property type="match status" value="1"/>
</dbReference>
<dbReference type="InterPro" id="IPR050595">
    <property type="entry name" value="Bact_response_regulator"/>
</dbReference>
<reference evidence="6" key="1">
    <citation type="submission" date="2016-09" db="EMBL/GenBank/DDBJ databases">
        <authorList>
            <person name="Wan X."/>
            <person name="Hou S."/>
        </authorList>
    </citation>
    <scope>NUCLEOTIDE SEQUENCE [LARGE SCALE GENOMIC DNA]</scope>
    <source>
        <strain evidence="6">KH87</strain>
    </source>
</reference>
<evidence type="ECO:0000256" key="3">
    <source>
        <dbReference type="PROSITE-ProRule" id="PRU00169"/>
    </source>
</evidence>
<dbReference type="InterPro" id="IPR028976">
    <property type="entry name" value="CheC-like_sf"/>
</dbReference>
<dbReference type="Gene3D" id="3.40.1550.10">
    <property type="entry name" value="CheC-like"/>
    <property type="match status" value="1"/>
</dbReference>
<dbReference type="CDD" id="cd17593">
    <property type="entry name" value="REC_CheC-like"/>
    <property type="match status" value="1"/>
</dbReference>
<dbReference type="SUPFAM" id="SSF103039">
    <property type="entry name" value="CheC-like"/>
    <property type="match status" value="1"/>
</dbReference>
<gene>
    <name evidence="5" type="ORF">BI198_13915</name>
</gene>
<dbReference type="RefSeq" id="WP_070050090.1">
    <property type="nucleotide sequence ID" value="NZ_CBCSDO010000002.1"/>
</dbReference>
<dbReference type="EMBL" id="MKEK01000001">
    <property type="protein sequence ID" value="OEY70536.1"/>
    <property type="molecule type" value="Genomic_DNA"/>
</dbReference>
<dbReference type="InterPro" id="IPR001789">
    <property type="entry name" value="Sig_transdc_resp-reg_receiver"/>
</dbReference>
<dbReference type="Proteomes" id="UP000242258">
    <property type="component" value="Unassembled WGS sequence"/>
</dbReference>
<evidence type="ECO:0000259" key="4">
    <source>
        <dbReference type="PROSITE" id="PS50110"/>
    </source>
</evidence>
<accession>A0A1E7Q8S0</accession>
<dbReference type="GO" id="GO:0006935">
    <property type="term" value="P:chemotaxis"/>
    <property type="evidence" value="ECO:0007669"/>
    <property type="project" value="UniProtKB-KW"/>
</dbReference>
<comment type="caution">
    <text evidence="5">The sequence shown here is derived from an EMBL/GenBank/DDBJ whole genome shotgun (WGS) entry which is preliminary data.</text>
</comment>
<proteinExistence type="predicted"/>
<organism evidence="5 6">
    <name type="scientific">Rheinheimera salexigens</name>
    <dbReference type="NCBI Taxonomy" id="1628148"/>
    <lineage>
        <taxon>Bacteria</taxon>
        <taxon>Pseudomonadati</taxon>
        <taxon>Pseudomonadota</taxon>
        <taxon>Gammaproteobacteria</taxon>
        <taxon>Chromatiales</taxon>
        <taxon>Chromatiaceae</taxon>
        <taxon>Rheinheimera</taxon>
    </lineage>
</organism>
<dbReference type="PANTHER" id="PTHR44591">
    <property type="entry name" value="STRESS RESPONSE REGULATOR PROTEIN 1"/>
    <property type="match status" value="1"/>
</dbReference>
<dbReference type="PROSITE" id="PS50110">
    <property type="entry name" value="RESPONSE_REGULATORY"/>
    <property type="match status" value="1"/>
</dbReference>
<evidence type="ECO:0000256" key="2">
    <source>
        <dbReference type="ARBA" id="ARBA00022553"/>
    </source>
</evidence>
<feature type="modified residue" description="4-aspartylphosphate" evidence="3">
    <location>
        <position position="54"/>
    </location>
</feature>
<evidence type="ECO:0000313" key="5">
    <source>
        <dbReference type="EMBL" id="OEY70536.1"/>
    </source>
</evidence>
<evidence type="ECO:0000313" key="6">
    <source>
        <dbReference type="Proteomes" id="UP000242258"/>
    </source>
</evidence>
<dbReference type="PANTHER" id="PTHR44591:SF24">
    <property type="entry name" value="PROTEIN-GLUTAMATE METHYLESTERASE_PROTEIN-GLUTAMINE GLUTAMINASE 1"/>
    <property type="match status" value="1"/>
</dbReference>
<dbReference type="Gene3D" id="3.40.50.2300">
    <property type="match status" value="1"/>
</dbReference>
<keyword evidence="6" id="KW-1185">Reference proteome</keyword>
<feature type="domain" description="Response regulatory" evidence="4">
    <location>
        <begin position="4"/>
        <end position="119"/>
    </location>
</feature>
<dbReference type="STRING" id="1628148.BI198_13915"/>
<name>A0A1E7Q8S0_9GAMM</name>
<dbReference type="Pfam" id="PF00072">
    <property type="entry name" value="Response_reg"/>
    <property type="match status" value="1"/>
</dbReference>
<keyword evidence="1" id="KW-0145">Chemotaxis</keyword>
<dbReference type="GO" id="GO:0000160">
    <property type="term" value="P:phosphorelay signal transduction system"/>
    <property type="evidence" value="ECO:0007669"/>
    <property type="project" value="InterPro"/>
</dbReference>